<protein>
    <submittedName>
        <fullName evidence="3">Type VI secretion system protein TssA</fullName>
    </submittedName>
</protein>
<dbReference type="NCBIfam" id="TIGR03363">
    <property type="entry name" value="VI_chp_8"/>
    <property type="match status" value="1"/>
</dbReference>
<evidence type="ECO:0000313" key="3">
    <source>
        <dbReference type="EMBL" id="MBP1475149.1"/>
    </source>
</evidence>
<dbReference type="Proteomes" id="UP000823790">
    <property type="component" value="Unassembled WGS sequence"/>
</dbReference>
<sequence>MRKSQRNLSTHFFDTALCRYRIIRVVLSRGTTGDLLTMTRYDPAAFLAPLDGDSPTGSDLEYDPDFMALERAAAPRAERAMGDSVKAAEEPDWDEVDSLATGLLQRSRDLRVATHLATAWMRTGGMPGWAAGLALIRGLLEDHWEGVHPQLDAEDDDDPTARVNAVSAIANPMGLLAYFRNTPFVQSLRLGRFSLRDLRIANGTVKIDAGDEALPSMTEIEACCLDCPEDELAGTLEAVTRILDEAKAIDRIFNDRIGTAGPDLKPLLTDSYELKKFVESQAARRNPDIAGEGETAAEDGEPSGPATRTGVPGRIETPQDVLRRIDEICDYYARCEPSSPVPLLLRRAQRLVGKNFLDLLKDLAPGGVSEMEVISGPNEE</sequence>
<organism evidence="3 4">
    <name type="scientific">Frateuria flava</name>
    <dbReference type="NCBI Taxonomy" id="2821489"/>
    <lineage>
        <taxon>Bacteria</taxon>
        <taxon>Pseudomonadati</taxon>
        <taxon>Pseudomonadota</taxon>
        <taxon>Gammaproteobacteria</taxon>
        <taxon>Lysobacterales</taxon>
        <taxon>Rhodanobacteraceae</taxon>
        <taxon>Frateuria</taxon>
    </lineage>
</organism>
<dbReference type="InterPro" id="IPR017740">
    <property type="entry name" value="TssA-like"/>
</dbReference>
<evidence type="ECO:0000259" key="2">
    <source>
        <dbReference type="Pfam" id="PF06812"/>
    </source>
</evidence>
<dbReference type="Pfam" id="PF06812">
    <property type="entry name" value="ImpA_N"/>
    <property type="match status" value="1"/>
</dbReference>
<proteinExistence type="predicted"/>
<feature type="region of interest" description="Disordered" evidence="1">
    <location>
        <begin position="283"/>
        <end position="315"/>
    </location>
</feature>
<evidence type="ECO:0000313" key="4">
    <source>
        <dbReference type="Proteomes" id="UP000823790"/>
    </source>
</evidence>
<comment type="caution">
    <text evidence="3">The sequence shown here is derived from an EMBL/GenBank/DDBJ whole genome shotgun (WGS) entry which is preliminary data.</text>
</comment>
<evidence type="ECO:0000256" key="1">
    <source>
        <dbReference type="SAM" id="MobiDB-lite"/>
    </source>
</evidence>
<gene>
    <name evidence="3" type="primary">tssA</name>
    <name evidence="3" type="ORF">J7I44_12620</name>
</gene>
<accession>A0ABS4DQ06</accession>
<name>A0ABS4DQ06_9GAMM</name>
<feature type="domain" description="ImpA N-terminal" evidence="2">
    <location>
        <begin position="47"/>
        <end position="170"/>
    </location>
</feature>
<dbReference type="PANTHER" id="PTHR37951">
    <property type="entry name" value="CYTOPLASMIC PROTEIN-RELATED"/>
    <property type="match status" value="1"/>
</dbReference>
<dbReference type="InterPro" id="IPR010657">
    <property type="entry name" value="ImpA_N"/>
</dbReference>
<reference evidence="3 4" key="1">
    <citation type="submission" date="2021-04" db="EMBL/GenBank/DDBJ databases">
        <authorList>
            <person name="Huq M.A."/>
        </authorList>
    </citation>
    <scope>NUCLEOTIDE SEQUENCE [LARGE SCALE GENOMIC DNA]</scope>
    <source>
        <strain evidence="3 4">MAH-13</strain>
    </source>
</reference>
<dbReference type="EMBL" id="JAGJRS010000022">
    <property type="protein sequence ID" value="MBP1475149.1"/>
    <property type="molecule type" value="Genomic_DNA"/>
</dbReference>
<keyword evidence="4" id="KW-1185">Reference proteome</keyword>
<dbReference type="PANTHER" id="PTHR37951:SF1">
    <property type="entry name" value="TYPE VI SECRETION SYSTEM COMPONENT TSSA1"/>
    <property type="match status" value="1"/>
</dbReference>